<comment type="caution">
    <text evidence="19">The sequence shown here is derived from an EMBL/GenBank/DDBJ whole genome shotgun (WGS) entry which is preliminary data.</text>
</comment>
<evidence type="ECO:0000256" key="5">
    <source>
        <dbReference type="ARBA" id="ARBA00022692"/>
    </source>
</evidence>
<dbReference type="PRINTS" id="PR01166">
    <property type="entry name" value="CYCOXIDASEII"/>
</dbReference>
<evidence type="ECO:0000256" key="15">
    <source>
        <dbReference type="RuleBase" id="RU004024"/>
    </source>
</evidence>
<dbReference type="InterPro" id="IPR045187">
    <property type="entry name" value="CcO_II"/>
</dbReference>
<reference evidence="19" key="1">
    <citation type="journal article" date="2014" name="Int. J. Syst. Evol. Microbiol.">
        <title>Complete genome sequence of Corynebacterium casei LMG S-19264T (=DSM 44701T), isolated from a smear-ripened cheese.</title>
        <authorList>
            <consortium name="US DOE Joint Genome Institute (JGI-PGF)"/>
            <person name="Walter F."/>
            <person name="Albersmeier A."/>
            <person name="Kalinowski J."/>
            <person name="Ruckert C."/>
        </authorList>
    </citation>
    <scope>NUCLEOTIDE SEQUENCE</scope>
    <source>
        <strain evidence="19">JCM 18487</strain>
    </source>
</reference>
<feature type="domain" description="Cytochrome oxidase subunit II transmembrane region profile" evidence="18">
    <location>
        <begin position="1"/>
        <end position="93"/>
    </location>
</feature>
<evidence type="ECO:0000256" key="13">
    <source>
        <dbReference type="ARBA" id="ARBA00047816"/>
    </source>
</evidence>
<comment type="similarity">
    <text evidence="2 14">Belongs to the cytochrome c oxidase subunit 2 family.</text>
</comment>
<evidence type="ECO:0000256" key="16">
    <source>
        <dbReference type="SAM" id="Phobius"/>
    </source>
</evidence>
<dbReference type="PANTHER" id="PTHR22888">
    <property type="entry name" value="CYTOCHROME C OXIDASE, SUBUNIT II"/>
    <property type="match status" value="1"/>
</dbReference>
<evidence type="ECO:0000259" key="17">
    <source>
        <dbReference type="PROSITE" id="PS50857"/>
    </source>
</evidence>
<dbReference type="PROSITE" id="PS50999">
    <property type="entry name" value="COX2_TM"/>
    <property type="match status" value="1"/>
</dbReference>
<evidence type="ECO:0000256" key="4">
    <source>
        <dbReference type="ARBA" id="ARBA00022660"/>
    </source>
</evidence>
<dbReference type="SUPFAM" id="SSF81464">
    <property type="entry name" value="Cytochrome c oxidase subunit II-like, transmembrane region"/>
    <property type="match status" value="1"/>
</dbReference>
<comment type="cofactor">
    <cofactor evidence="15">
        <name>Cu cation</name>
        <dbReference type="ChEBI" id="CHEBI:23378"/>
    </cofactor>
    <text evidence="15">Binds a copper A center.</text>
</comment>
<evidence type="ECO:0000256" key="1">
    <source>
        <dbReference type="ARBA" id="ARBA00004141"/>
    </source>
</evidence>
<dbReference type="Pfam" id="PF00116">
    <property type="entry name" value="COX2"/>
    <property type="match status" value="1"/>
</dbReference>
<dbReference type="InterPro" id="IPR008972">
    <property type="entry name" value="Cupredoxin"/>
</dbReference>
<evidence type="ECO:0000313" key="20">
    <source>
        <dbReference type="Proteomes" id="UP000637695"/>
    </source>
</evidence>
<name>A0A917K7Y3_9BACL</name>
<dbReference type="Proteomes" id="UP000637695">
    <property type="component" value="Unassembled WGS sequence"/>
</dbReference>
<dbReference type="InterPro" id="IPR002429">
    <property type="entry name" value="CcO_II-like_C"/>
</dbReference>
<evidence type="ECO:0000256" key="10">
    <source>
        <dbReference type="ARBA" id="ARBA00023008"/>
    </source>
</evidence>
<dbReference type="AlphaFoldDB" id="A0A917K7Y3"/>
<dbReference type="GO" id="GO:0042773">
    <property type="term" value="P:ATP synthesis coupled electron transport"/>
    <property type="evidence" value="ECO:0007669"/>
    <property type="project" value="TreeGrafter"/>
</dbReference>
<comment type="function">
    <text evidence="12 15">Subunits I and II form the functional core of the enzyme complex. Electrons originating in cytochrome c are transferred via heme a and Cu(A) to the binuclear center formed by heme a3 and Cu(B).</text>
</comment>
<accession>A0A917K7Y3</accession>
<dbReference type="Pfam" id="PF02790">
    <property type="entry name" value="COX2_TM"/>
    <property type="match status" value="1"/>
</dbReference>
<keyword evidence="6 15" id="KW-0479">Metal-binding</keyword>
<evidence type="ECO:0000256" key="12">
    <source>
        <dbReference type="ARBA" id="ARBA00024688"/>
    </source>
</evidence>
<dbReference type="PROSITE" id="PS50857">
    <property type="entry name" value="COX2_CUA"/>
    <property type="match status" value="1"/>
</dbReference>
<feature type="domain" description="Cytochrome oxidase subunit II copper A binding" evidence="17">
    <location>
        <begin position="94"/>
        <end position="208"/>
    </location>
</feature>
<dbReference type="EMBL" id="BMOY01000009">
    <property type="protein sequence ID" value="GGJ01446.1"/>
    <property type="molecule type" value="Genomic_DNA"/>
</dbReference>
<comment type="catalytic activity">
    <reaction evidence="13 15">
        <text>4 Fe(II)-[cytochrome c] + O2 + 8 H(+)(in) = 4 Fe(III)-[cytochrome c] + 2 H2O + 4 H(+)(out)</text>
        <dbReference type="Rhea" id="RHEA:11436"/>
        <dbReference type="Rhea" id="RHEA-COMP:10350"/>
        <dbReference type="Rhea" id="RHEA-COMP:14399"/>
        <dbReference type="ChEBI" id="CHEBI:15377"/>
        <dbReference type="ChEBI" id="CHEBI:15378"/>
        <dbReference type="ChEBI" id="CHEBI:15379"/>
        <dbReference type="ChEBI" id="CHEBI:29033"/>
        <dbReference type="ChEBI" id="CHEBI:29034"/>
        <dbReference type="EC" id="7.1.1.9"/>
    </reaction>
</comment>
<keyword evidence="10 15" id="KW-0186">Copper</keyword>
<evidence type="ECO:0000256" key="7">
    <source>
        <dbReference type="ARBA" id="ARBA00022967"/>
    </source>
</evidence>
<dbReference type="GO" id="GO:0004129">
    <property type="term" value="F:cytochrome-c oxidase activity"/>
    <property type="evidence" value="ECO:0007669"/>
    <property type="project" value="UniProtKB-EC"/>
</dbReference>
<feature type="transmembrane region" description="Helical" evidence="16">
    <location>
        <begin position="20"/>
        <end position="45"/>
    </location>
</feature>
<dbReference type="InterPro" id="IPR014222">
    <property type="entry name" value="Cyt_c_oxidase_su2"/>
</dbReference>
<evidence type="ECO:0000256" key="3">
    <source>
        <dbReference type="ARBA" id="ARBA00022448"/>
    </source>
</evidence>
<keyword evidence="11 16" id="KW-0472">Membrane</keyword>
<evidence type="ECO:0000259" key="18">
    <source>
        <dbReference type="PROSITE" id="PS50999"/>
    </source>
</evidence>
<evidence type="ECO:0000313" key="19">
    <source>
        <dbReference type="EMBL" id="GGJ01446.1"/>
    </source>
</evidence>
<dbReference type="GO" id="GO:0016491">
    <property type="term" value="F:oxidoreductase activity"/>
    <property type="evidence" value="ECO:0007669"/>
    <property type="project" value="InterPro"/>
</dbReference>
<proteinExistence type="inferred from homology"/>
<feature type="transmembrane region" description="Helical" evidence="16">
    <location>
        <begin position="66"/>
        <end position="87"/>
    </location>
</feature>
<keyword evidence="3 14" id="KW-0813">Transport</keyword>
<dbReference type="GO" id="GO:0005886">
    <property type="term" value="C:plasma membrane"/>
    <property type="evidence" value="ECO:0007669"/>
    <property type="project" value="UniProtKB-SubCell"/>
</dbReference>
<evidence type="ECO:0000256" key="6">
    <source>
        <dbReference type="ARBA" id="ARBA00022723"/>
    </source>
</evidence>
<keyword evidence="7" id="KW-1278">Translocase</keyword>
<dbReference type="PROSITE" id="PS00078">
    <property type="entry name" value="COX2"/>
    <property type="match status" value="1"/>
</dbReference>
<keyword evidence="20" id="KW-1185">Reference proteome</keyword>
<organism evidence="19 20">
    <name type="scientific">Alicyclobacillus cellulosilyticus</name>
    <dbReference type="NCBI Taxonomy" id="1003997"/>
    <lineage>
        <taxon>Bacteria</taxon>
        <taxon>Bacillati</taxon>
        <taxon>Bacillota</taxon>
        <taxon>Bacilli</taxon>
        <taxon>Bacillales</taxon>
        <taxon>Alicyclobacillaceae</taxon>
        <taxon>Alicyclobacillus</taxon>
    </lineage>
</organism>
<dbReference type="NCBIfam" id="TIGR02866">
    <property type="entry name" value="CoxB"/>
    <property type="match status" value="1"/>
</dbReference>
<dbReference type="RefSeq" id="WP_188881335.1">
    <property type="nucleotide sequence ID" value="NZ_BMOY01000009.1"/>
</dbReference>
<evidence type="ECO:0000256" key="11">
    <source>
        <dbReference type="ARBA" id="ARBA00023136"/>
    </source>
</evidence>
<dbReference type="InterPro" id="IPR036257">
    <property type="entry name" value="Cyt_c_oxidase_su2_TM_sf"/>
</dbReference>
<evidence type="ECO:0000256" key="8">
    <source>
        <dbReference type="ARBA" id="ARBA00022982"/>
    </source>
</evidence>
<dbReference type="EC" id="7.1.1.9" evidence="15"/>
<dbReference type="PANTHER" id="PTHR22888:SF9">
    <property type="entry name" value="CYTOCHROME C OXIDASE SUBUNIT 2"/>
    <property type="match status" value="1"/>
</dbReference>
<dbReference type="SUPFAM" id="SSF49503">
    <property type="entry name" value="Cupredoxins"/>
    <property type="match status" value="1"/>
</dbReference>
<keyword evidence="8 14" id="KW-0249">Electron transport</keyword>
<keyword evidence="5 14" id="KW-0812">Transmembrane</keyword>
<dbReference type="GO" id="GO:0005507">
    <property type="term" value="F:copper ion binding"/>
    <property type="evidence" value="ECO:0007669"/>
    <property type="project" value="InterPro"/>
</dbReference>
<keyword evidence="9 16" id="KW-1133">Transmembrane helix</keyword>
<comment type="subcellular location">
    <subcellularLocation>
        <location evidence="14">Cell membrane</location>
        <topology evidence="14">Multi-pass membrane protein</topology>
    </subcellularLocation>
    <subcellularLocation>
        <location evidence="1">Membrane</location>
        <topology evidence="1">Multi-pass membrane protein</topology>
    </subcellularLocation>
</comment>
<protein>
    <recommendedName>
        <fullName evidence="15">Cytochrome c oxidase subunit 2</fullName>
        <ecNumber evidence="15">7.1.1.9</ecNumber>
    </recommendedName>
</protein>
<dbReference type="InterPro" id="IPR001505">
    <property type="entry name" value="Copper_CuA"/>
</dbReference>
<evidence type="ECO:0000256" key="2">
    <source>
        <dbReference type="ARBA" id="ARBA00007866"/>
    </source>
</evidence>
<sequence>MHWWLPVELTQMAHKVDTLFYVMLFVVTFFFLLVEVLLITFLIRYRRTRTNQVGAPVHGNNVLETIWTLVPTLILVFLGVYSVRYVYALQTPVATPNVIHVIGHEWYWEFRYPNGVVTQNDLRVPAGQPVLFDITSGDVVHGFYIPAVRIQQDAVPGRLTQFWVTADAKDVGRRFEVPCDQFCGAGHPKMIAWMTVMSPADYQAWLNQQKEKSPGASSGS</sequence>
<evidence type="ECO:0000256" key="9">
    <source>
        <dbReference type="ARBA" id="ARBA00022989"/>
    </source>
</evidence>
<evidence type="ECO:0000256" key="14">
    <source>
        <dbReference type="RuleBase" id="RU000456"/>
    </source>
</evidence>
<keyword evidence="4 14" id="KW-0679">Respiratory chain</keyword>
<dbReference type="Gene3D" id="1.10.287.90">
    <property type="match status" value="1"/>
</dbReference>
<gene>
    <name evidence="19" type="ORF">GCM10010885_08330</name>
</gene>
<reference evidence="19" key="2">
    <citation type="submission" date="2020-09" db="EMBL/GenBank/DDBJ databases">
        <authorList>
            <person name="Sun Q."/>
            <person name="Ohkuma M."/>
        </authorList>
    </citation>
    <scope>NUCLEOTIDE SEQUENCE</scope>
    <source>
        <strain evidence="19">JCM 18487</strain>
    </source>
</reference>
<dbReference type="Gene3D" id="2.60.40.420">
    <property type="entry name" value="Cupredoxins - blue copper proteins"/>
    <property type="match status" value="1"/>
</dbReference>
<dbReference type="InterPro" id="IPR011759">
    <property type="entry name" value="Cyt_c_oxidase_su2_TM_dom"/>
</dbReference>